<dbReference type="Pfam" id="PF02574">
    <property type="entry name" value="S-methyl_trans"/>
    <property type="match status" value="2"/>
</dbReference>
<dbReference type="EMBL" id="JAGGNH010000001">
    <property type="protein sequence ID" value="KAJ0988646.1"/>
    <property type="molecule type" value="Genomic_DNA"/>
</dbReference>
<dbReference type="OrthoDB" id="261426at2759"/>
<name>A0A9D5DB65_9LILI</name>
<keyword evidence="1" id="KW-0489">Methyltransferase</keyword>
<reference evidence="7" key="1">
    <citation type="submission" date="2021-03" db="EMBL/GenBank/DDBJ databases">
        <authorList>
            <person name="Li Z."/>
            <person name="Yang C."/>
        </authorList>
    </citation>
    <scope>NUCLEOTIDE SEQUENCE</scope>
    <source>
        <strain evidence="7">Dzin_1.0</strain>
        <tissue evidence="7">Leaf</tissue>
    </source>
</reference>
<dbReference type="GO" id="GO:0033528">
    <property type="term" value="P:S-methylmethionine cycle"/>
    <property type="evidence" value="ECO:0007669"/>
    <property type="project" value="TreeGrafter"/>
</dbReference>
<keyword evidence="3" id="KW-0479">Metal-binding</keyword>
<evidence type="ECO:0000313" key="8">
    <source>
        <dbReference type="Proteomes" id="UP001085076"/>
    </source>
</evidence>
<dbReference type="GO" id="GO:0046872">
    <property type="term" value="F:metal ion binding"/>
    <property type="evidence" value="ECO:0007669"/>
    <property type="project" value="UniProtKB-KW"/>
</dbReference>
<proteinExistence type="predicted"/>
<comment type="caution">
    <text evidence="5">Lacks conserved residue(s) required for the propagation of feature annotation.</text>
</comment>
<organism evidence="7 8">
    <name type="scientific">Dioscorea zingiberensis</name>
    <dbReference type="NCBI Taxonomy" id="325984"/>
    <lineage>
        <taxon>Eukaryota</taxon>
        <taxon>Viridiplantae</taxon>
        <taxon>Streptophyta</taxon>
        <taxon>Embryophyta</taxon>
        <taxon>Tracheophyta</taxon>
        <taxon>Spermatophyta</taxon>
        <taxon>Magnoliopsida</taxon>
        <taxon>Liliopsida</taxon>
        <taxon>Dioscoreales</taxon>
        <taxon>Dioscoreaceae</taxon>
        <taxon>Dioscorea</taxon>
    </lineage>
</organism>
<evidence type="ECO:0000256" key="2">
    <source>
        <dbReference type="ARBA" id="ARBA00022679"/>
    </source>
</evidence>
<evidence type="ECO:0000313" key="7">
    <source>
        <dbReference type="EMBL" id="KAJ0988646.1"/>
    </source>
</evidence>
<dbReference type="Proteomes" id="UP001085076">
    <property type="component" value="Miscellaneous, Linkage group lg01"/>
</dbReference>
<evidence type="ECO:0000256" key="1">
    <source>
        <dbReference type="ARBA" id="ARBA00022603"/>
    </source>
</evidence>
<protein>
    <recommendedName>
        <fullName evidence="6">Hcy-binding domain-containing protein</fullName>
    </recommendedName>
</protein>
<feature type="domain" description="Hcy-binding" evidence="6">
    <location>
        <begin position="6"/>
        <end position="137"/>
    </location>
</feature>
<reference evidence="7" key="2">
    <citation type="journal article" date="2022" name="Hortic Res">
        <title>The genome of Dioscorea zingiberensis sheds light on the biosynthesis, origin and evolution of the medicinally important diosgenin saponins.</title>
        <authorList>
            <person name="Li Y."/>
            <person name="Tan C."/>
            <person name="Li Z."/>
            <person name="Guo J."/>
            <person name="Li S."/>
            <person name="Chen X."/>
            <person name="Wang C."/>
            <person name="Dai X."/>
            <person name="Yang H."/>
            <person name="Song W."/>
            <person name="Hou L."/>
            <person name="Xu J."/>
            <person name="Tong Z."/>
            <person name="Xu A."/>
            <person name="Yuan X."/>
            <person name="Wang W."/>
            <person name="Yang Q."/>
            <person name="Chen L."/>
            <person name="Sun Z."/>
            <person name="Wang K."/>
            <person name="Pan B."/>
            <person name="Chen J."/>
            <person name="Bao Y."/>
            <person name="Liu F."/>
            <person name="Qi X."/>
            <person name="Gang D.R."/>
            <person name="Wen J."/>
            <person name="Li J."/>
        </authorList>
    </citation>
    <scope>NUCLEOTIDE SEQUENCE</scope>
    <source>
        <strain evidence="7">Dzin_1.0</strain>
    </source>
</reference>
<accession>A0A9D5DB65</accession>
<dbReference type="SUPFAM" id="SSF82282">
    <property type="entry name" value="Homocysteine S-methyltransferase"/>
    <property type="match status" value="1"/>
</dbReference>
<keyword evidence="8" id="KW-1185">Reference proteome</keyword>
<keyword evidence="2" id="KW-0808">Transferase</keyword>
<dbReference type="GO" id="GO:0008898">
    <property type="term" value="F:S-adenosylmethionine-homocysteine S-methyltransferase activity"/>
    <property type="evidence" value="ECO:0007669"/>
    <property type="project" value="TreeGrafter"/>
</dbReference>
<evidence type="ECO:0000256" key="4">
    <source>
        <dbReference type="ARBA" id="ARBA00022833"/>
    </source>
</evidence>
<evidence type="ECO:0000256" key="5">
    <source>
        <dbReference type="PROSITE-ProRule" id="PRU00333"/>
    </source>
</evidence>
<dbReference type="PROSITE" id="PS50970">
    <property type="entry name" value="HCY"/>
    <property type="match status" value="1"/>
</dbReference>
<dbReference type="Gene3D" id="3.20.20.330">
    <property type="entry name" value="Homocysteine-binding-like domain"/>
    <property type="match status" value="2"/>
</dbReference>
<gene>
    <name evidence="7" type="ORF">J5N97_007002</name>
</gene>
<dbReference type="InterPro" id="IPR036589">
    <property type="entry name" value="HCY_dom_sf"/>
</dbReference>
<dbReference type="GO" id="GO:0009086">
    <property type="term" value="P:methionine biosynthetic process"/>
    <property type="evidence" value="ECO:0007669"/>
    <property type="project" value="TreeGrafter"/>
</dbReference>
<keyword evidence="4" id="KW-0862">Zinc</keyword>
<dbReference type="AlphaFoldDB" id="A0A9D5DB65"/>
<sequence>MGLRSSVEELIERAGGCLVIDGGLATQLEALGADIHDPIWSARCLISDPNLIKQVHMQYLEASADVLITSSYQASIPGFLAKGFSIKENGSEYSGLYGDVNLEKLKDFHRRRVQVLVDADPDILAFETIPNKLELRP</sequence>
<dbReference type="InterPro" id="IPR003726">
    <property type="entry name" value="HCY_dom"/>
</dbReference>
<dbReference type="GO" id="GO:0032259">
    <property type="term" value="P:methylation"/>
    <property type="evidence" value="ECO:0007669"/>
    <property type="project" value="UniProtKB-KW"/>
</dbReference>
<dbReference type="InterPro" id="IPR051486">
    <property type="entry name" value="Hcy_S-methyltransferase"/>
</dbReference>
<dbReference type="PANTHER" id="PTHR46015:SF7">
    <property type="entry name" value="HOMOCYSTEINE S-METHYLTRANSFERASE 1"/>
    <property type="match status" value="1"/>
</dbReference>
<evidence type="ECO:0000259" key="6">
    <source>
        <dbReference type="PROSITE" id="PS50970"/>
    </source>
</evidence>
<evidence type="ECO:0000256" key="3">
    <source>
        <dbReference type="ARBA" id="ARBA00022723"/>
    </source>
</evidence>
<dbReference type="PANTHER" id="PTHR46015">
    <property type="entry name" value="ZGC:172121"/>
    <property type="match status" value="1"/>
</dbReference>
<comment type="caution">
    <text evidence="7">The sequence shown here is derived from an EMBL/GenBank/DDBJ whole genome shotgun (WGS) entry which is preliminary data.</text>
</comment>